<dbReference type="GO" id="GO:0006048">
    <property type="term" value="P:UDP-N-acetylglucosamine biosynthetic process"/>
    <property type="evidence" value="ECO:0007669"/>
    <property type="project" value="UniProtKB-UniPathway"/>
</dbReference>
<accession>A0A8H4PGV3</accession>
<dbReference type="Proteomes" id="UP000554235">
    <property type="component" value="Unassembled WGS sequence"/>
</dbReference>
<organism evidence="2 3">
    <name type="scientific">Fusarium albosuccineum</name>
    <dbReference type="NCBI Taxonomy" id="1237068"/>
    <lineage>
        <taxon>Eukaryota</taxon>
        <taxon>Fungi</taxon>
        <taxon>Dikarya</taxon>
        <taxon>Ascomycota</taxon>
        <taxon>Pezizomycotina</taxon>
        <taxon>Sordariomycetes</taxon>
        <taxon>Hypocreomycetidae</taxon>
        <taxon>Hypocreales</taxon>
        <taxon>Nectriaceae</taxon>
        <taxon>Fusarium</taxon>
        <taxon>Fusarium decemcellulare species complex</taxon>
    </lineage>
</organism>
<keyword evidence="3" id="KW-1185">Reference proteome</keyword>
<dbReference type="SUPFAM" id="SSF55729">
    <property type="entry name" value="Acyl-CoA N-acyltransferases (Nat)"/>
    <property type="match status" value="1"/>
</dbReference>
<dbReference type="InterPro" id="IPR016181">
    <property type="entry name" value="Acyl_CoA_acyltransferase"/>
</dbReference>
<dbReference type="CDD" id="cd04301">
    <property type="entry name" value="NAT_SF"/>
    <property type="match status" value="1"/>
</dbReference>
<feature type="region of interest" description="Disordered" evidence="1">
    <location>
        <begin position="82"/>
        <end position="113"/>
    </location>
</feature>
<dbReference type="EMBL" id="JAADYS010000503">
    <property type="protein sequence ID" value="KAF4469246.1"/>
    <property type="molecule type" value="Genomic_DNA"/>
</dbReference>
<dbReference type="AlphaFoldDB" id="A0A8H4PGV3"/>
<sequence>MGTPFIAFLGPSKLEGFRRGAPLEEQPPTIPQTFVDAMEVREQVFVEEQKVPAENEFDTDDPRSCHWVVYASVNKTEELEVRDEEGNVIHPRRSSTRSTPIGNVRLVPFPHPPHPREGGKYWGGVLEGKNGQESENTSTSPPTTKAFIADRATSFHDGREPYVKLGRLAVIKEFRGHRLAGLLVNTVIAWLKANPSFFDPSIKGIGLEQLGASTEKDIPQWGGLVCVHAQKDVVGVWEKWGFKVDKGMGTWEEEGIPHVGMFQWLEIGHKAVLI</sequence>
<dbReference type="GO" id="GO:0016740">
    <property type="term" value="F:transferase activity"/>
    <property type="evidence" value="ECO:0007669"/>
    <property type="project" value="UniProtKB-KW"/>
</dbReference>
<gene>
    <name evidence="2" type="ORF">FALBO_3873</name>
</gene>
<protein>
    <submittedName>
        <fullName evidence="2">Acetyltransferase GNAT family</fullName>
    </submittedName>
</protein>
<dbReference type="Gene3D" id="3.40.630.30">
    <property type="match status" value="1"/>
</dbReference>
<proteinExistence type="predicted"/>
<dbReference type="OrthoDB" id="329272at2759"/>
<keyword evidence="2" id="KW-0808">Transferase</keyword>
<comment type="caution">
    <text evidence="2">The sequence shown here is derived from an EMBL/GenBank/DDBJ whole genome shotgun (WGS) entry which is preliminary data.</text>
</comment>
<evidence type="ECO:0000256" key="1">
    <source>
        <dbReference type="SAM" id="MobiDB-lite"/>
    </source>
</evidence>
<reference evidence="2 3" key="1">
    <citation type="submission" date="2020-01" db="EMBL/GenBank/DDBJ databases">
        <title>Identification and distribution of gene clusters putatively required for synthesis of sphingolipid metabolism inhibitors in phylogenetically diverse species of the filamentous fungus Fusarium.</title>
        <authorList>
            <person name="Kim H.-S."/>
            <person name="Busman M."/>
            <person name="Brown D.W."/>
            <person name="Divon H."/>
            <person name="Uhlig S."/>
            <person name="Proctor R.H."/>
        </authorList>
    </citation>
    <scope>NUCLEOTIDE SEQUENCE [LARGE SCALE GENOMIC DNA]</scope>
    <source>
        <strain evidence="2 3">NRRL 20459</strain>
    </source>
</reference>
<name>A0A8H4PGV3_9HYPO</name>
<evidence type="ECO:0000313" key="3">
    <source>
        <dbReference type="Proteomes" id="UP000554235"/>
    </source>
</evidence>
<dbReference type="UniPathway" id="UPA00113">
    <property type="reaction ID" value="UER00529"/>
</dbReference>
<feature type="region of interest" description="Disordered" evidence="1">
    <location>
        <begin position="125"/>
        <end position="144"/>
    </location>
</feature>
<evidence type="ECO:0000313" key="2">
    <source>
        <dbReference type="EMBL" id="KAF4469246.1"/>
    </source>
</evidence>